<organism evidence="2 3">
    <name type="scientific">Rhizobium subbaraonis</name>
    <dbReference type="NCBI Taxonomy" id="908946"/>
    <lineage>
        <taxon>Bacteria</taxon>
        <taxon>Pseudomonadati</taxon>
        <taxon>Pseudomonadota</taxon>
        <taxon>Alphaproteobacteria</taxon>
        <taxon>Hyphomicrobiales</taxon>
        <taxon>Rhizobiaceae</taxon>
        <taxon>Rhizobium/Agrobacterium group</taxon>
        <taxon>Rhizobium</taxon>
    </lineage>
</organism>
<dbReference type="GO" id="GO:0032259">
    <property type="term" value="P:methylation"/>
    <property type="evidence" value="ECO:0007669"/>
    <property type="project" value="UniProtKB-KW"/>
</dbReference>
<dbReference type="Proteomes" id="UP000219167">
    <property type="component" value="Unassembled WGS sequence"/>
</dbReference>
<dbReference type="InterPro" id="IPR029063">
    <property type="entry name" value="SAM-dependent_MTases_sf"/>
</dbReference>
<dbReference type="PANTHER" id="PTHR34203:SF13">
    <property type="entry name" value="EXPRESSED PROTEIN"/>
    <property type="match status" value="1"/>
</dbReference>
<gene>
    <name evidence="2" type="ORF">SAMN05892877_101179</name>
</gene>
<keyword evidence="2" id="KW-0808">Transferase</keyword>
<keyword evidence="2" id="KW-0489">Methyltransferase</keyword>
<dbReference type="Pfam" id="PF05050">
    <property type="entry name" value="Methyltransf_21"/>
    <property type="match status" value="1"/>
</dbReference>
<dbReference type="Gene3D" id="3.40.50.150">
    <property type="entry name" value="Vaccinia Virus protein VP39"/>
    <property type="match status" value="1"/>
</dbReference>
<keyword evidence="3" id="KW-1185">Reference proteome</keyword>
<dbReference type="SUPFAM" id="SSF53335">
    <property type="entry name" value="S-adenosyl-L-methionine-dependent methyltransferases"/>
    <property type="match status" value="1"/>
</dbReference>
<dbReference type="AlphaFoldDB" id="A0A285U047"/>
<sequence>MTGFASIRRTYVENGSAAVISKGLQRVHEVMSATWAASHAHRIDIDGLALKVRVQHQTTGLLGWKPDWKTSLIGFMLGARGGPFVDIGANVGQTLLDYLAAPRKQGYIAFEPMHACLEQLHRLVDDNRLADCTVVPCALSDGNMLLDIYRHHEKSADPGATTVCGLRPDRNVVADLIPSYRFDDIRGRIRPTGAIGVIKIDVEGAELPVIRGMERTIRADRPWILCEVLDRDALADAEVHNARAEELRDTMHDLGYAILRIQKSKDQTRVIGLEPISKFPARVYDEAYCDECDYLFVPADQTEAARAAILPH</sequence>
<evidence type="ECO:0000259" key="1">
    <source>
        <dbReference type="Pfam" id="PF05050"/>
    </source>
</evidence>
<name>A0A285U047_9HYPH</name>
<dbReference type="NCBIfam" id="TIGR01444">
    <property type="entry name" value="fkbM_fam"/>
    <property type="match status" value="1"/>
</dbReference>
<accession>A0A285U047</accession>
<protein>
    <submittedName>
        <fullName evidence="2">FkbM family methyltransferase</fullName>
    </submittedName>
</protein>
<feature type="domain" description="Methyltransferase FkbM" evidence="1">
    <location>
        <begin position="86"/>
        <end position="256"/>
    </location>
</feature>
<evidence type="ECO:0000313" key="2">
    <source>
        <dbReference type="EMBL" id="SOC35087.1"/>
    </source>
</evidence>
<dbReference type="InterPro" id="IPR052514">
    <property type="entry name" value="SAM-dependent_MTase"/>
</dbReference>
<reference evidence="2 3" key="1">
    <citation type="submission" date="2017-08" db="EMBL/GenBank/DDBJ databases">
        <authorList>
            <person name="de Groot N.N."/>
        </authorList>
    </citation>
    <scope>NUCLEOTIDE SEQUENCE [LARGE SCALE GENOMIC DNA]</scope>
    <source>
        <strain evidence="2 3">JC85</strain>
    </source>
</reference>
<dbReference type="InterPro" id="IPR006342">
    <property type="entry name" value="FkbM_mtfrase"/>
</dbReference>
<dbReference type="PANTHER" id="PTHR34203">
    <property type="entry name" value="METHYLTRANSFERASE, FKBM FAMILY PROTEIN"/>
    <property type="match status" value="1"/>
</dbReference>
<proteinExistence type="predicted"/>
<dbReference type="GO" id="GO:0008168">
    <property type="term" value="F:methyltransferase activity"/>
    <property type="evidence" value="ECO:0007669"/>
    <property type="project" value="UniProtKB-KW"/>
</dbReference>
<dbReference type="EMBL" id="OBQD01000001">
    <property type="protein sequence ID" value="SOC35087.1"/>
    <property type="molecule type" value="Genomic_DNA"/>
</dbReference>
<evidence type="ECO:0000313" key="3">
    <source>
        <dbReference type="Proteomes" id="UP000219167"/>
    </source>
</evidence>